<gene>
    <name evidence="4" type="ORF">E5356_03405</name>
</gene>
<dbReference type="GO" id="GO:0005975">
    <property type="term" value="P:carbohydrate metabolic process"/>
    <property type="evidence" value="ECO:0007669"/>
    <property type="project" value="InterPro"/>
</dbReference>
<protein>
    <recommendedName>
        <fullName evidence="6">Family 43 glycosylhydrolase</fullName>
    </recommendedName>
</protein>
<comment type="caution">
    <text evidence="4">The sequence shown here is derived from an EMBL/GenBank/DDBJ whole genome shotgun (WGS) entry which is preliminary data.</text>
</comment>
<dbReference type="Gene3D" id="2.115.10.20">
    <property type="entry name" value="Glycosyl hydrolase domain, family 43"/>
    <property type="match status" value="1"/>
</dbReference>
<evidence type="ECO:0000256" key="3">
    <source>
        <dbReference type="ARBA" id="ARBA00023295"/>
    </source>
</evidence>
<dbReference type="InterPro" id="IPR023296">
    <property type="entry name" value="Glyco_hydro_beta-prop_sf"/>
</dbReference>
<sequence length="1108" mass="126317">MKNTLMILFLFVGLFISNSVASREIVQYARWLDTSGNPINAHGGGILYHGGRYYWYGEYKNGPTYLPKGSWDGYRTDVIGVSCYSSPDMVDWTFEGIVLNAVSCDSSHDLHPSKVLERPKVVYNARTGKYVMWFHVDSDDYSMAAAGIAVSDSPTGPFKYLGALRPNNAMSRDQTLFVDEDGRAYQFASSEDNRTLYINELTDDYLRPTGRYTRNFIDKLREAPAVFRHGSKYYMLTSGCTGWNPNEAELAMADSIMGPWKIIGNPCTGPEADKTFYAQSTYVQPVYGKKDLYIAMFDRWNKTDLGDSRYVWLPISFDNGKVTIPWRKKWDIDEYEDIVSYPYEDVIEISGDGWQAVIDKRGGFLRAYTQGDTVSFRNDSLRGPAWEGVDMMPSDMDSLSFYGQKDGIMYTMKYIPYTDHLAIECGMVNATDTVFAPERASLVIGIDSEMHSFPQWNDRYFPTLLRCERDFAWGYFMSPLGRIVAVGVEEPVASYSLNYIYRDVKEWVWGHQIFTASWDMLHCGPLPARHPVDEDRLLPGEYKKWTMHIGSVDKIDEVKPALARWLSSPLIELDKYTVTNTEPNRMWVYSDQPLVSIVCTDGDGQSRKLKFKYDTSGVYKTTLPVFRKQGQYKIEAVNALGKQSEGIFYIRDDWSRYLCQARDMVSRHPPLMGNSCEMFYGYYPAFLASYHYPMLSDSILENRFAKAVSLLVDTVTGFPARCANPDRVQNFSSVMGILVDLYEATGREHYLTIASRVGDYLAGDKVQAADGSYRSHGIHYTAVIYPAKSMLELADAEKNRFVVTADSVWLSKAIRHRTSAMKAIDDLAERRDNIETEGDMTFEDGMISCSALQLALGALYSDHKSTREKYFNAAEYMLERHCCLEQNLIPDARMRGATLRYWEALDIYFTPNQAMNSPHGWTAWKIYAVYYMYLLTGNMKYMRELNDTLGACVQLMSPDGHLRWGFIPDPYINGRVCMPASGAKGNFEYTDSIIGEQYLDMISPWMRSDDEYRLHDFGETGGAGDHTVYEIFKALEETAISTAYIRIDDNNKITVVNCKVKLKSNKLQIETDRHIKRIHIQTNIPLKASLNNTHMRELSSGPNLIFVA</sequence>
<dbReference type="GO" id="GO:0004553">
    <property type="term" value="F:hydrolase activity, hydrolyzing O-glycosyl compounds"/>
    <property type="evidence" value="ECO:0007669"/>
    <property type="project" value="InterPro"/>
</dbReference>
<keyword evidence="2" id="KW-0378">Hydrolase</keyword>
<dbReference type="PANTHER" id="PTHR22925">
    <property type="entry name" value="GLYCOSYL HYDROLASE 43 FAMILY MEMBER"/>
    <property type="match status" value="1"/>
</dbReference>
<dbReference type="SUPFAM" id="SSF75005">
    <property type="entry name" value="Arabinanase/levansucrase/invertase"/>
    <property type="match status" value="1"/>
</dbReference>
<dbReference type="InterPro" id="IPR008928">
    <property type="entry name" value="6-hairpin_glycosidase_sf"/>
</dbReference>
<keyword evidence="3" id="KW-0326">Glycosidase</keyword>
<evidence type="ECO:0000256" key="2">
    <source>
        <dbReference type="ARBA" id="ARBA00022801"/>
    </source>
</evidence>
<evidence type="ECO:0000313" key="4">
    <source>
        <dbReference type="EMBL" id="TGY07724.1"/>
    </source>
</evidence>
<organism evidence="4 5">
    <name type="scientific">Bacteroides acidifaciens</name>
    <dbReference type="NCBI Taxonomy" id="85831"/>
    <lineage>
        <taxon>Bacteria</taxon>
        <taxon>Pseudomonadati</taxon>
        <taxon>Bacteroidota</taxon>
        <taxon>Bacteroidia</taxon>
        <taxon>Bacteroidales</taxon>
        <taxon>Bacteroidaceae</taxon>
        <taxon>Bacteroides</taxon>
    </lineage>
</organism>
<dbReference type="SUPFAM" id="SSF48208">
    <property type="entry name" value="Six-hairpin glycosidases"/>
    <property type="match status" value="1"/>
</dbReference>
<proteinExistence type="inferred from homology"/>
<dbReference type="InterPro" id="IPR006710">
    <property type="entry name" value="Glyco_hydro_43"/>
</dbReference>
<dbReference type="Proteomes" id="UP000305751">
    <property type="component" value="Unassembled WGS sequence"/>
</dbReference>
<name>A0A4S2B3N9_9BACE</name>
<keyword evidence="5" id="KW-1185">Reference proteome</keyword>
<dbReference type="Pfam" id="PF04616">
    <property type="entry name" value="Glyco_hydro_43"/>
    <property type="match status" value="1"/>
</dbReference>
<dbReference type="CDD" id="cd18825">
    <property type="entry name" value="GH43_CtGH43-like"/>
    <property type="match status" value="1"/>
</dbReference>
<accession>A0A4S2B3N9</accession>
<dbReference type="AlphaFoldDB" id="A0A4S2B3N9"/>
<evidence type="ECO:0000313" key="5">
    <source>
        <dbReference type="Proteomes" id="UP000305751"/>
    </source>
</evidence>
<dbReference type="PANTHER" id="PTHR22925:SF3">
    <property type="entry name" value="GLYCOSYL HYDROLASE FAMILY PROTEIN 43"/>
    <property type="match status" value="1"/>
</dbReference>
<dbReference type="EMBL" id="SRZA01000005">
    <property type="protein sequence ID" value="TGY07724.1"/>
    <property type="molecule type" value="Genomic_DNA"/>
</dbReference>
<evidence type="ECO:0008006" key="6">
    <source>
        <dbReference type="Google" id="ProtNLM"/>
    </source>
</evidence>
<reference evidence="4 5" key="1">
    <citation type="submission" date="2019-04" db="EMBL/GenBank/DDBJ databases">
        <title>Microbes associate with the intestines of laboratory mice.</title>
        <authorList>
            <person name="Navarre W."/>
            <person name="Wong E."/>
            <person name="Huang K."/>
            <person name="Tropini C."/>
            <person name="Ng K."/>
            <person name="Yu B."/>
        </authorList>
    </citation>
    <scope>NUCLEOTIDE SEQUENCE [LARGE SCALE GENOMIC DNA]</scope>
    <source>
        <strain evidence="4 5">NM70_E10</strain>
    </source>
</reference>
<evidence type="ECO:0000256" key="1">
    <source>
        <dbReference type="ARBA" id="ARBA00009865"/>
    </source>
</evidence>
<comment type="similarity">
    <text evidence="1">Belongs to the glycosyl hydrolase 43 family.</text>
</comment>